<feature type="domain" description="DNA2/NAM7 helicase helicase" evidence="8">
    <location>
        <begin position="176"/>
        <end position="528"/>
    </location>
</feature>
<dbReference type="CDD" id="cd17934">
    <property type="entry name" value="DEXXQc_Upf1-like"/>
    <property type="match status" value="1"/>
</dbReference>
<keyword evidence="6" id="KW-0175">Coiled coil</keyword>
<dbReference type="AlphaFoldDB" id="A0A1M5T1N6"/>
<evidence type="ECO:0000256" key="3">
    <source>
        <dbReference type="ARBA" id="ARBA00022801"/>
    </source>
</evidence>
<dbReference type="InterPro" id="IPR041677">
    <property type="entry name" value="DNA2/NAM7_AAA_11"/>
</dbReference>
<dbReference type="GO" id="GO:0016787">
    <property type="term" value="F:hydrolase activity"/>
    <property type="evidence" value="ECO:0007669"/>
    <property type="project" value="UniProtKB-KW"/>
</dbReference>
<dbReference type="RefSeq" id="WP_073015758.1">
    <property type="nucleotide sequence ID" value="NZ_FQXU01000003.1"/>
</dbReference>
<dbReference type="Pfam" id="PF10881">
    <property type="entry name" value="DUF2726"/>
    <property type="match status" value="1"/>
</dbReference>
<dbReference type="CDD" id="cd18808">
    <property type="entry name" value="SF1_C_Upf1"/>
    <property type="match status" value="1"/>
</dbReference>
<feature type="coiled-coil region" evidence="6">
    <location>
        <begin position="280"/>
        <end position="317"/>
    </location>
</feature>
<keyword evidence="2" id="KW-0547">Nucleotide-binding</keyword>
<dbReference type="InterPro" id="IPR047187">
    <property type="entry name" value="SF1_C_Upf1"/>
</dbReference>
<gene>
    <name evidence="10" type="ORF">SAMN02745941_00079</name>
</gene>
<dbReference type="GO" id="GO:0005524">
    <property type="term" value="F:ATP binding"/>
    <property type="evidence" value="ECO:0007669"/>
    <property type="project" value="UniProtKB-KW"/>
</dbReference>
<dbReference type="Pfam" id="PF13086">
    <property type="entry name" value="AAA_11"/>
    <property type="match status" value="1"/>
</dbReference>
<dbReference type="Gene3D" id="3.40.960.10">
    <property type="entry name" value="VSR Endonuclease"/>
    <property type="match status" value="1"/>
</dbReference>
<sequence length="905" mass="104434">MNIEKNLILIKGEDKTSKVTYCEYTNGKYQVTFDNNKSYTYNYNNVNWLRNPVELNPETTILYKDNQPISGIDKILRFDGYVRVCFKSGYTKSYPMYNLTIEETCLNKTGSSNCFDYLKSLSALIKVSQDEEDSFLNKQYNKIKAISPRSVLDVYLNPKELKKRENRGNTIFPFGFNLSQKSATDKALTNQISVIEGPPGTGKTQTILNIIANAIVNNKTVAVVSNNNSATLNVLEKLDKYGVGFIAAYLGNKENKENFFNNQPEYNQDIENWQKSSEDLEKIKSKLINSQKKLEEMLDKQNTLASLKQELSELSTEIEYFNSYYDDNMDTTSYRAIFRHNSNKVMSILVNYNAAIMRHEKFLFRHKLRNLISHGIFSFNFYNRPYENIVDHLKKLYYDLKLKELNKDIESLEKELDRFSFKDSMEEYSKNSMLLLQANLANRFKNKGNRVKFSKDDLWKNFDSFIKEYPVILSTTHSLRSCASENYLFDYIILDEASQVDIVSGALALSCAKNAVIVGDLKQLPIVVNENMKAETTETFNRFNLNSAYSYKDNSLLSSIIALFEDVPKTLLKEHYRCHPKIIGFCNKKFYNNELIVLTKESEDDKPLTVCKTVKGNHARGTSNQRQIDIILEEVIPALDIGESNKSIGIVSPYRAQTEKLQALFNSTDIEADTVHKYQGREKETIILTTVSNDINDFIDDPKLINVAISRAENKLILIISDNYTSSKNSNIGDLIRYIKYNNLEIINSEIYSVFDLLYKCYSKELLKVLSKSKKVSKEPSEILMDNILEELLGKDEFKVFDKVLHHPLKMLIRDTSKLNEEEYRFVTKTQSHNDFVIFNKIDKMPVLAVEVDGYKYHENNPAQLKRDKMKDEILRKYDIPILRFSSVGSGEEKILSDKLLSLVK</sequence>
<evidence type="ECO:0000259" key="8">
    <source>
        <dbReference type="Pfam" id="PF13086"/>
    </source>
</evidence>
<proteinExistence type="inferred from homology"/>
<evidence type="ECO:0000313" key="11">
    <source>
        <dbReference type="Proteomes" id="UP000184241"/>
    </source>
</evidence>
<feature type="coiled-coil region" evidence="6">
    <location>
        <begin position="395"/>
        <end position="422"/>
    </location>
</feature>
<evidence type="ECO:0000256" key="5">
    <source>
        <dbReference type="ARBA" id="ARBA00022840"/>
    </source>
</evidence>
<reference evidence="10 11" key="1">
    <citation type="submission" date="2016-11" db="EMBL/GenBank/DDBJ databases">
        <authorList>
            <person name="Jaros S."/>
            <person name="Januszkiewicz K."/>
            <person name="Wedrychowicz H."/>
        </authorList>
    </citation>
    <scope>NUCLEOTIDE SEQUENCE [LARGE SCALE GENOMIC DNA]</scope>
    <source>
        <strain evidence="10 11">DSM 6191</strain>
    </source>
</reference>
<protein>
    <submittedName>
        <fullName evidence="10">Superfamily I DNA and/or RNA helicase</fullName>
    </submittedName>
</protein>
<dbReference type="Proteomes" id="UP000184241">
    <property type="component" value="Unassembled WGS sequence"/>
</dbReference>
<dbReference type="PANTHER" id="PTHR43788:SF8">
    <property type="entry name" value="DNA-BINDING PROTEIN SMUBP-2"/>
    <property type="match status" value="1"/>
</dbReference>
<evidence type="ECO:0000256" key="2">
    <source>
        <dbReference type="ARBA" id="ARBA00022741"/>
    </source>
</evidence>
<keyword evidence="4 10" id="KW-0347">Helicase</keyword>
<dbReference type="InterPro" id="IPR041679">
    <property type="entry name" value="DNA2/NAM7-like_C"/>
</dbReference>
<dbReference type="PANTHER" id="PTHR43788">
    <property type="entry name" value="DNA2/NAM7 HELICASE FAMILY MEMBER"/>
    <property type="match status" value="1"/>
</dbReference>
<comment type="similarity">
    <text evidence="1">Belongs to the DNA2/NAM7 helicase family.</text>
</comment>
<accession>A0A1M5T1N6</accession>
<dbReference type="Pfam" id="PF13087">
    <property type="entry name" value="AAA_12"/>
    <property type="match status" value="1"/>
</dbReference>
<evidence type="ECO:0000313" key="10">
    <source>
        <dbReference type="EMBL" id="SHH44578.1"/>
    </source>
</evidence>
<keyword evidence="5" id="KW-0067">ATP-binding</keyword>
<dbReference type="SUPFAM" id="SSF52540">
    <property type="entry name" value="P-loop containing nucleoside triphosphate hydrolases"/>
    <property type="match status" value="1"/>
</dbReference>
<evidence type="ECO:0000256" key="6">
    <source>
        <dbReference type="SAM" id="Coils"/>
    </source>
</evidence>
<dbReference type="EMBL" id="FQXU01000003">
    <property type="protein sequence ID" value="SHH44578.1"/>
    <property type="molecule type" value="Genomic_DNA"/>
</dbReference>
<feature type="domain" description="DUF2726" evidence="7">
    <location>
        <begin position="788"/>
        <end position="900"/>
    </location>
</feature>
<name>A0A1M5T1N6_9CLOT</name>
<evidence type="ECO:0000256" key="1">
    <source>
        <dbReference type="ARBA" id="ARBA00007913"/>
    </source>
</evidence>
<evidence type="ECO:0000259" key="9">
    <source>
        <dbReference type="Pfam" id="PF13087"/>
    </source>
</evidence>
<dbReference type="Gene3D" id="3.40.50.300">
    <property type="entry name" value="P-loop containing nucleotide triphosphate hydrolases"/>
    <property type="match status" value="3"/>
</dbReference>
<dbReference type="InterPro" id="IPR027417">
    <property type="entry name" value="P-loop_NTPase"/>
</dbReference>
<evidence type="ECO:0000259" key="7">
    <source>
        <dbReference type="Pfam" id="PF10881"/>
    </source>
</evidence>
<evidence type="ECO:0000256" key="4">
    <source>
        <dbReference type="ARBA" id="ARBA00022806"/>
    </source>
</evidence>
<dbReference type="InterPro" id="IPR050534">
    <property type="entry name" value="Coronavir_polyprotein_1ab"/>
</dbReference>
<organism evidence="10 11">
    <name type="scientific">Clostridium intestinale DSM 6191</name>
    <dbReference type="NCBI Taxonomy" id="1121320"/>
    <lineage>
        <taxon>Bacteria</taxon>
        <taxon>Bacillati</taxon>
        <taxon>Bacillota</taxon>
        <taxon>Clostridia</taxon>
        <taxon>Eubacteriales</taxon>
        <taxon>Clostridiaceae</taxon>
        <taxon>Clostridium</taxon>
    </lineage>
</organism>
<keyword evidence="3" id="KW-0378">Hydrolase</keyword>
<dbReference type="InterPro" id="IPR024402">
    <property type="entry name" value="DUF2726"/>
</dbReference>
<dbReference type="GO" id="GO:0043139">
    <property type="term" value="F:5'-3' DNA helicase activity"/>
    <property type="evidence" value="ECO:0007669"/>
    <property type="project" value="TreeGrafter"/>
</dbReference>
<feature type="domain" description="DNA2/NAM7 helicase-like C-terminal" evidence="9">
    <location>
        <begin position="554"/>
        <end position="720"/>
    </location>
</feature>